<comment type="caution">
    <text evidence="1">The sequence shown here is derived from an EMBL/GenBank/DDBJ whole genome shotgun (WGS) entry which is preliminary data.</text>
</comment>
<protein>
    <submittedName>
        <fullName evidence="1">Uncharacterized protein</fullName>
    </submittedName>
</protein>
<evidence type="ECO:0000313" key="1">
    <source>
        <dbReference type="EMBL" id="CAH1603553.1"/>
    </source>
</evidence>
<organism evidence="1 2">
    <name type="scientific">Vibrio jasicida</name>
    <dbReference type="NCBI Taxonomy" id="766224"/>
    <lineage>
        <taxon>Bacteria</taxon>
        <taxon>Pseudomonadati</taxon>
        <taxon>Pseudomonadota</taxon>
        <taxon>Gammaproteobacteria</taxon>
        <taxon>Vibrionales</taxon>
        <taxon>Vibrionaceae</taxon>
        <taxon>Vibrio</taxon>
    </lineage>
</organism>
<dbReference type="RefSeq" id="WP_409590159.1">
    <property type="nucleotide sequence ID" value="NZ_CAKMTZ010000125.1"/>
</dbReference>
<dbReference type="Proteomes" id="UP001295462">
    <property type="component" value="Unassembled WGS sequence"/>
</dbReference>
<dbReference type="EMBL" id="CAKMUD010000129">
    <property type="protein sequence ID" value="CAH1603553.1"/>
    <property type="molecule type" value="Genomic_DNA"/>
</dbReference>
<dbReference type="AlphaFoldDB" id="A0AAU9QYP7"/>
<sequence length="54" mass="6012">MNQKTTKLQAILEGDEATINSALEKADMIYTAVFEIGRQQISPGIFRVTLEITL</sequence>
<evidence type="ECO:0000313" key="2">
    <source>
        <dbReference type="Proteomes" id="UP001295462"/>
    </source>
</evidence>
<accession>A0AAU9QYP7</accession>
<reference evidence="1" key="1">
    <citation type="submission" date="2022-01" db="EMBL/GenBank/DDBJ databases">
        <authorList>
            <person name="Lagorce A."/>
        </authorList>
    </citation>
    <scope>NUCLEOTIDE SEQUENCE</scope>
    <source>
        <strain evidence="1">Th15_F1_A12</strain>
    </source>
</reference>
<proteinExistence type="predicted"/>
<name>A0AAU9QYP7_9VIBR</name>
<gene>
    <name evidence="1" type="ORF">THF1A12_710002</name>
</gene>